<proteinExistence type="predicted"/>
<keyword evidence="3" id="KW-1185">Reference proteome</keyword>
<dbReference type="EMBL" id="KI669462">
    <property type="protein sequence ID" value="OCF57862.1"/>
    <property type="molecule type" value="Genomic_DNA"/>
</dbReference>
<accession>A0A1B9IQP6</accession>
<dbReference type="OrthoDB" id="2523749at2759"/>
<dbReference type="STRING" id="1331196.A0A1B9IQP6"/>
<evidence type="ECO:0000256" key="1">
    <source>
        <dbReference type="SAM" id="MobiDB-lite"/>
    </source>
</evidence>
<reference evidence="2 3" key="1">
    <citation type="submission" date="2013-07" db="EMBL/GenBank/DDBJ databases">
        <title>The Genome Sequence of Kwoniella mangroviensis CBS10435.</title>
        <authorList>
            <consortium name="The Broad Institute Genome Sequencing Platform"/>
            <person name="Cuomo C."/>
            <person name="Litvintseva A."/>
            <person name="Chen Y."/>
            <person name="Heitman J."/>
            <person name="Sun S."/>
            <person name="Springer D."/>
            <person name="Dromer F."/>
            <person name="Young S.K."/>
            <person name="Zeng Q."/>
            <person name="Gargeya S."/>
            <person name="Fitzgerald M."/>
            <person name="Abouelleil A."/>
            <person name="Alvarado L."/>
            <person name="Berlin A.M."/>
            <person name="Chapman S.B."/>
            <person name="Dewar J."/>
            <person name="Goldberg J."/>
            <person name="Griggs A."/>
            <person name="Gujja S."/>
            <person name="Hansen M."/>
            <person name="Howarth C."/>
            <person name="Imamovic A."/>
            <person name="Larimer J."/>
            <person name="McCowan C."/>
            <person name="Murphy C."/>
            <person name="Pearson M."/>
            <person name="Priest M."/>
            <person name="Roberts A."/>
            <person name="Saif S."/>
            <person name="Shea T."/>
            <person name="Sykes S."/>
            <person name="Wortman J."/>
            <person name="Nusbaum C."/>
            <person name="Birren B."/>
        </authorList>
    </citation>
    <scope>NUCLEOTIDE SEQUENCE [LARGE SCALE GENOMIC DNA]</scope>
    <source>
        <strain evidence="2 3">CBS 10435</strain>
    </source>
</reference>
<feature type="region of interest" description="Disordered" evidence="1">
    <location>
        <begin position="21"/>
        <end position="74"/>
    </location>
</feature>
<dbReference type="Proteomes" id="UP000092583">
    <property type="component" value="Unassembled WGS sequence"/>
</dbReference>
<protein>
    <submittedName>
        <fullName evidence="2">Uncharacterized protein</fullName>
    </submittedName>
</protein>
<evidence type="ECO:0000313" key="3">
    <source>
        <dbReference type="Proteomes" id="UP000092583"/>
    </source>
</evidence>
<reference evidence="3" key="2">
    <citation type="submission" date="2013-12" db="EMBL/GenBank/DDBJ databases">
        <title>Evolution of pathogenesis and genome organization in the Tremellales.</title>
        <authorList>
            <person name="Cuomo C."/>
            <person name="Litvintseva A."/>
            <person name="Heitman J."/>
            <person name="Chen Y."/>
            <person name="Sun S."/>
            <person name="Springer D."/>
            <person name="Dromer F."/>
            <person name="Young S."/>
            <person name="Zeng Q."/>
            <person name="Chapman S."/>
            <person name="Gujja S."/>
            <person name="Saif S."/>
            <person name="Birren B."/>
        </authorList>
    </citation>
    <scope>NUCLEOTIDE SEQUENCE [LARGE SCALE GENOMIC DNA]</scope>
    <source>
        <strain evidence="3">CBS 10435</strain>
    </source>
</reference>
<name>A0A1B9IQP6_9TREE</name>
<sequence>MSFTVDITKKLGARGRAHVSSGFRFFPHPNSAFQKNEPKKVSPPPTLKSSPGTSAPATMPRTPDDPASQIPDPNIHSVALDLHQRLSVEELAASNPKIAAQAVPPRSSSLHALEKYAQSQPAGSASTPIKQEPKAVQDPVVLLRFDKYLASGNIWDFWLCHHSIYGKVVLKIVDLRDPPCINPYYDEYIDPFEIVEHALQEEELLMDELKDLQGNLVPRYYGIYLSDALPNLEIPYLAMILEYAGEPLGPGFIDLHEDWRFRRSDSVDMKNIMDVHGAVMEAAIVRTRFGFHKPGSLDMSKEVPEYAAQLDDPKKFLDSLKKPKKDGYEESERRE</sequence>
<organism evidence="2 3">
    <name type="scientific">Kwoniella mangroviensis CBS 10435</name>
    <dbReference type="NCBI Taxonomy" id="1331196"/>
    <lineage>
        <taxon>Eukaryota</taxon>
        <taxon>Fungi</taxon>
        <taxon>Dikarya</taxon>
        <taxon>Basidiomycota</taxon>
        <taxon>Agaricomycotina</taxon>
        <taxon>Tremellomycetes</taxon>
        <taxon>Tremellales</taxon>
        <taxon>Cryptococcaceae</taxon>
        <taxon>Kwoniella</taxon>
    </lineage>
</organism>
<dbReference type="AlphaFoldDB" id="A0A1B9IQP6"/>
<feature type="compositionally biased region" description="Polar residues" evidence="1">
    <location>
        <begin position="47"/>
        <end position="56"/>
    </location>
</feature>
<evidence type="ECO:0000313" key="2">
    <source>
        <dbReference type="EMBL" id="OCF57862.1"/>
    </source>
</evidence>
<gene>
    <name evidence="2" type="ORF">L486_03883</name>
</gene>